<proteinExistence type="predicted"/>
<evidence type="ECO:0000313" key="1">
    <source>
        <dbReference type="EMBL" id="MVX63649.1"/>
    </source>
</evidence>
<protein>
    <submittedName>
        <fullName evidence="1">Uncharacterized protein</fullName>
    </submittedName>
</protein>
<dbReference type="Proteomes" id="UP000656077">
    <property type="component" value="Unassembled WGS sequence"/>
</dbReference>
<evidence type="ECO:0000313" key="2">
    <source>
        <dbReference type="Proteomes" id="UP000656077"/>
    </source>
</evidence>
<reference evidence="1" key="1">
    <citation type="submission" date="2019-12" db="EMBL/GenBank/DDBJ databases">
        <title>Microbes associate with the intestines of laboratory mice.</title>
        <authorList>
            <person name="Navarre W."/>
            <person name="Wong E."/>
        </authorList>
    </citation>
    <scope>NUCLEOTIDE SEQUENCE</scope>
    <source>
        <strain evidence="1">NM79_F5</strain>
    </source>
</reference>
<dbReference type="AlphaFoldDB" id="A0A964RL40"/>
<dbReference type="RefSeq" id="WP_160358749.1">
    <property type="nucleotide sequence ID" value="NZ_WSRQ01000010.1"/>
</dbReference>
<comment type="caution">
    <text evidence="1">The sequence shown here is derived from an EMBL/GenBank/DDBJ whole genome shotgun (WGS) entry which is preliminary data.</text>
</comment>
<accession>A0A964RL40</accession>
<organism evidence="1 2">
    <name type="scientific">Clostridium chromiireducens</name>
    <dbReference type="NCBI Taxonomy" id="225345"/>
    <lineage>
        <taxon>Bacteria</taxon>
        <taxon>Bacillati</taxon>
        <taxon>Bacillota</taxon>
        <taxon>Clostridia</taxon>
        <taxon>Eubacteriales</taxon>
        <taxon>Clostridiaceae</taxon>
        <taxon>Clostridium</taxon>
    </lineage>
</organism>
<sequence length="493" mass="58066">MNKLDVEIYNKLKYNYEKIFKDSFEKFCEMVSLEFESSENKNSSLNYLLVKTIRPTKRRWIKIIMNDKLSSLNKDISAAEISYKKVKGEEIPISKFEDFFGAKDIDQYKQKKLKELNNWMKDDNLYLTDFKYLEEMKMKSITSAFKYDIYLYYLLDLQKQDDFKEKISITKVPIILSELPIDTSCKVDYLSEAQKNNLYEDFDIDIVATLDKLILLEGNEQDEILMRLEKKTYLEIKKGGNPDKFLDMMTQIALLKSIKYLNSFDTRIINYYYNHFENVLTGTPIDKSVYEIAKDLNLPNTTQYYDLIEDSIAKIGSINMTYVMEGNRLFGNLLGCMMYTAENGIKRVKVYLGSILQDLVVKDSAFEYDKDVYNNLSGISQQLAVWLQKRRYKLAINKFANTEDIPIKFFSNAIYFNTKRADRIRKRIVDSLEELKTNNLIIKNYKYNKRLDCIEIEYIELTTKERKKLGILDNDIVEEAANIDKADNIKQIN</sequence>
<dbReference type="EMBL" id="WSRQ01000010">
    <property type="protein sequence ID" value="MVX63649.1"/>
    <property type="molecule type" value="Genomic_DNA"/>
</dbReference>
<gene>
    <name evidence="1" type="ORF">GKZ28_08065</name>
</gene>
<name>A0A964RL40_9CLOT</name>